<evidence type="ECO:0000313" key="1">
    <source>
        <dbReference type="EMBL" id="KAI5676428.1"/>
    </source>
</evidence>
<protein>
    <submittedName>
        <fullName evidence="1">Uncharacterized protein</fullName>
    </submittedName>
</protein>
<keyword evidence="2" id="KW-1185">Reference proteome</keyword>
<dbReference type="EMBL" id="CM044702">
    <property type="protein sequence ID" value="KAI5676428.1"/>
    <property type="molecule type" value="Genomic_DNA"/>
</dbReference>
<evidence type="ECO:0000313" key="2">
    <source>
        <dbReference type="Proteomes" id="UP001060085"/>
    </source>
</evidence>
<name>A0ACC0BV21_CATRO</name>
<dbReference type="Proteomes" id="UP001060085">
    <property type="component" value="Linkage Group LG02"/>
</dbReference>
<gene>
    <name evidence="1" type="ORF">M9H77_07378</name>
</gene>
<reference evidence="2" key="1">
    <citation type="journal article" date="2023" name="Nat. Plants">
        <title>Single-cell RNA sequencing provides a high-resolution roadmap for understanding the multicellular compartmentation of specialized metabolism.</title>
        <authorList>
            <person name="Sun S."/>
            <person name="Shen X."/>
            <person name="Li Y."/>
            <person name="Li Y."/>
            <person name="Wang S."/>
            <person name="Li R."/>
            <person name="Zhang H."/>
            <person name="Shen G."/>
            <person name="Guo B."/>
            <person name="Wei J."/>
            <person name="Xu J."/>
            <person name="St-Pierre B."/>
            <person name="Chen S."/>
            <person name="Sun C."/>
        </authorList>
    </citation>
    <scope>NUCLEOTIDE SEQUENCE [LARGE SCALE GENOMIC DNA]</scope>
</reference>
<comment type="caution">
    <text evidence="1">The sequence shown here is derived from an EMBL/GenBank/DDBJ whole genome shotgun (WGS) entry which is preliminary data.</text>
</comment>
<proteinExistence type="predicted"/>
<sequence length="160" mass="18332">MTTLKKSPETCNTTKKQRGGTARAFDQSCRFDILSATQENVALQRRKRKEEKIKGKCCEEQKSLKGHGETGFKSKLREKSPMGQGEKSEVRNERKKERALAATLERLRTFCDEVNAKYQAQHCEDKIDRDSRINYLSKKEGMIRPKGAPLQDYTIGGFKK</sequence>
<organism evidence="1 2">
    <name type="scientific">Catharanthus roseus</name>
    <name type="common">Madagascar periwinkle</name>
    <name type="synonym">Vinca rosea</name>
    <dbReference type="NCBI Taxonomy" id="4058"/>
    <lineage>
        <taxon>Eukaryota</taxon>
        <taxon>Viridiplantae</taxon>
        <taxon>Streptophyta</taxon>
        <taxon>Embryophyta</taxon>
        <taxon>Tracheophyta</taxon>
        <taxon>Spermatophyta</taxon>
        <taxon>Magnoliopsida</taxon>
        <taxon>eudicotyledons</taxon>
        <taxon>Gunneridae</taxon>
        <taxon>Pentapetalae</taxon>
        <taxon>asterids</taxon>
        <taxon>lamiids</taxon>
        <taxon>Gentianales</taxon>
        <taxon>Apocynaceae</taxon>
        <taxon>Rauvolfioideae</taxon>
        <taxon>Vinceae</taxon>
        <taxon>Catharanthinae</taxon>
        <taxon>Catharanthus</taxon>
    </lineage>
</organism>
<accession>A0ACC0BV21</accession>